<feature type="domain" description="YCII-related" evidence="2">
    <location>
        <begin position="17"/>
        <end position="97"/>
    </location>
</feature>
<organism evidence="3 4">
    <name type="scientific">Agromyces marinus</name>
    <dbReference type="NCBI Taxonomy" id="1389020"/>
    <lineage>
        <taxon>Bacteria</taxon>
        <taxon>Bacillati</taxon>
        <taxon>Actinomycetota</taxon>
        <taxon>Actinomycetes</taxon>
        <taxon>Micrococcales</taxon>
        <taxon>Microbacteriaceae</taxon>
        <taxon>Agromyces</taxon>
    </lineage>
</organism>
<evidence type="ECO:0000313" key="3">
    <source>
        <dbReference type="EMBL" id="BDZ53485.1"/>
    </source>
</evidence>
<evidence type="ECO:0000313" key="4">
    <source>
        <dbReference type="Proteomes" id="UP001321477"/>
    </source>
</evidence>
<gene>
    <name evidence="3" type="ORF">GCM10025870_05580</name>
</gene>
<dbReference type="SUPFAM" id="SSF54909">
    <property type="entry name" value="Dimeric alpha+beta barrel"/>
    <property type="match status" value="1"/>
</dbReference>
<proteinExistence type="inferred from homology"/>
<evidence type="ECO:0000259" key="2">
    <source>
        <dbReference type="Pfam" id="PF03795"/>
    </source>
</evidence>
<dbReference type="Proteomes" id="UP001321477">
    <property type="component" value="Chromosome"/>
</dbReference>
<dbReference type="EMBL" id="AP027734">
    <property type="protein sequence ID" value="BDZ53485.1"/>
    <property type="molecule type" value="Genomic_DNA"/>
</dbReference>
<reference evidence="4" key="1">
    <citation type="journal article" date="2019" name="Int. J. Syst. Evol. Microbiol.">
        <title>The Global Catalogue of Microorganisms (GCM) 10K type strain sequencing project: providing services to taxonomists for standard genome sequencing and annotation.</title>
        <authorList>
            <consortium name="The Broad Institute Genomics Platform"/>
            <consortium name="The Broad Institute Genome Sequencing Center for Infectious Disease"/>
            <person name="Wu L."/>
            <person name="Ma J."/>
        </authorList>
    </citation>
    <scope>NUCLEOTIDE SEQUENCE [LARGE SCALE GENOMIC DNA]</scope>
    <source>
        <strain evidence="4">NBRC 109019</strain>
    </source>
</reference>
<dbReference type="RefSeq" id="WP_234661454.1">
    <property type="nucleotide sequence ID" value="NZ_AP027734.1"/>
</dbReference>
<dbReference type="InterPro" id="IPR011008">
    <property type="entry name" value="Dimeric_a/b-barrel"/>
</dbReference>
<protein>
    <recommendedName>
        <fullName evidence="2">YCII-related domain-containing protein</fullName>
    </recommendedName>
</protein>
<dbReference type="Gene3D" id="3.30.70.1060">
    <property type="entry name" value="Dimeric alpha+beta barrel"/>
    <property type="match status" value="1"/>
</dbReference>
<accession>A0ABM8GYD4</accession>
<evidence type="ECO:0000256" key="1">
    <source>
        <dbReference type="ARBA" id="ARBA00007689"/>
    </source>
</evidence>
<dbReference type="InterPro" id="IPR005545">
    <property type="entry name" value="YCII"/>
</dbReference>
<comment type="similarity">
    <text evidence="1">Belongs to the YciI family.</text>
</comment>
<keyword evidence="4" id="KW-1185">Reference proteome</keyword>
<name>A0ABM8GYD4_9MICO</name>
<sequence>MTTYLVLYHADVSAEEQMQQSESEGQAAMQAWMAWAGQAGDALVDFGTPLGAARHVGAEGTASTIAGFSIIEAPDADAAAALMDGHPHLELGTIEILEQLSVPGM</sequence>
<dbReference type="Pfam" id="PF03795">
    <property type="entry name" value="YCII"/>
    <property type="match status" value="1"/>
</dbReference>